<proteinExistence type="predicted"/>
<accession>A0A0A2VFA0</accession>
<feature type="region of interest" description="Disordered" evidence="1">
    <location>
        <begin position="1"/>
        <end position="74"/>
    </location>
</feature>
<reference evidence="2 3" key="1">
    <citation type="submission" date="2012-10" db="EMBL/GenBank/DDBJ databases">
        <title>Genome sequencing and analysis of entomopathogenic fungi Beauveria bassiana D1-5.</title>
        <authorList>
            <person name="Li Q."/>
            <person name="Wang L."/>
            <person name="Zhang Z."/>
            <person name="Wang Q."/>
            <person name="Ren J."/>
            <person name="Wang M."/>
            <person name="Xu W."/>
            <person name="Wang J."/>
            <person name="Lu Y."/>
            <person name="Du Q."/>
            <person name="Sun Z."/>
        </authorList>
    </citation>
    <scope>NUCLEOTIDE SEQUENCE [LARGE SCALE GENOMIC DNA]</scope>
    <source>
        <strain evidence="2 3">D1-5</strain>
    </source>
</reference>
<organism evidence="2 3">
    <name type="scientific">Beauveria bassiana D1-5</name>
    <dbReference type="NCBI Taxonomy" id="1245745"/>
    <lineage>
        <taxon>Eukaryota</taxon>
        <taxon>Fungi</taxon>
        <taxon>Dikarya</taxon>
        <taxon>Ascomycota</taxon>
        <taxon>Pezizomycotina</taxon>
        <taxon>Sordariomycetes</taxon>
        <taxon>Hypocreomycetidae</taxon>
        <taxon>Hypocreales</taxon>
        <taxon>Cordycipitaceae</taxon>
        <taxon>Beauveria</taxon>
    </lineage>
</organism>
<feature type="compositionally biased region" description="Basic and acidic residues" evidence="1">
    <location>
        <begin position="34"/>
        <end position="47"/>
    </location>
</feature>
<protein>
    <submittedName>
        <fullName evidence="2">Uncharacterized protein</fullName>
    </submittedName>
</protein>
<dbReference type="HOGENOM" id="CLU_882742_0_0_1"/>
<evidence type="ECO:0000313" key="3">
    <source>
        <dbReference type="Proteomes" id="UP000030106"/>
    </source>
</evidence>
<gene>
    <name evidence="2" type="ORF">BBAD15_g9934</name>
</gene>
<name>A0A0A2VFA0_BEABA</name>
<evidence type="ECO:0000313" key="2">
    <source>
        <dbReference type="EMBL" id="KGQ04800.1"/>
    </source>
</evidence>
<feature type="compositionally biased region" description="Polar residues" evidence="1">
    <location>
        <begin position="168"/>
        <end position="177"/>
    </location>
</feature>
<feature type="region of interest" description="Disordered" evidence="1">
    <location>
        <begin position="131"/>
        <end position="187"/>
    </location>
</feature>
<dbReference type="Proteomes" id="UP000030106">
    <property type="component" value="Unassembled WGS sequence"/>
</dbReference>
<sequence>MEVPDASRQGHGGLANEATDALESSCHLNQGKRQLSEKDDQYQELRHDKRRNVRLDAPFDPPTAGPNSANAPATGTLLAANGNDKWTFPDLYDFADGELDNADFELNLFAVNNSAATPKSPEAQTSDDIWQFLSLPPSPDDDKPPPSVLREFDNVSTSTSAPKFDPTLQYSTPNSASPAVDDGIGSGSDVGESMSWDYINCQMHQTYADQVLSFSKERNESIKAAQSHVAEPVTPPSTAVSAPAEMLLRPCKVWFHLQEMLQAKESMYRNQPEVKFELFARVVHTRRENLQKKQLFLLRDLFKIKLPLICGVLLN</sequence>
<evidence type="ECO:0000256" key="1">
    <source>
        <dbReference type="SAM" id="MobiDB-lite"/>
    </source>
</evidence>
<dbReference type="eggNOG" id="ENOG502S8X6">
    <property type="taxonomic scope" value="Eukaryota"/>
</dbReference>
<dbReference type="OrthoDB" id="5397183at2759"/>
<comment type="caution">
    <text evidence="2">The sequence shown here is derived from an EMBL/GenBank/DDBJ whole genome shotgun (WGS) entry which is preliminary data.</text>
</comment>
<dbReference type="AlphaFoldDB" id="A0A0A2VFA0"/>
<dbReference type="EMBL" id="ANFO01001011">
    <property type="protein sequence ID" value="KGQ04800.1"/>
    <property type="molecule type" value="Genomic_DNA"/>
</dbReference>